<feature type="signal peptide" evidence="2">
    <location>
        <begin position="1"/>
        <end position="36"/>
    </location>
</feature>
<comment type="caution">
    <text evidence="3">The sequence shown here is derived from an EMBL/GenBank/DDBJ whole genome shotgun (WGS) entry which is preliminary data.</text>
</comment>
<sequence>MKPESMKRMTRAVVSACMISMLGTSAVLIAPQAVQAQTVAVANGWTDQQIDALSAPIALYPDALLSQVLMASIYPAEVTQAAAWVKTHTSGGDNAVRAVASQPWDPSVQSLVAFPSVLTMMGAKPDWVSQLGEAFLARPDAVMDSVQRLRAKAHAAGNLNSTTQQKVVVEQGSSGQIIVIQPANPQVVYVPTYNPTVVYGAWPYPAWPPVYLPPPRGYAFASGVAAGIGFGVGVAVTYALWGNCDWNHHDVNINVNHYNHINVNHQITTTNHTTWRHDTTRRTESSWGGGVRETQGHLREGVGPVMNRPSGALPGNDAARRRAQQVLGARTGNTMDGDALQRLQGMHDTRPVSRHANAAGEAGMQSRSLAQRDALEPGPARTGQAVANRNSLSHGGADTSRREQPGAQGELRDTAMGTPELGARGAESHSRGNSSLFHGLAEHSMFRRG</sequence>
<evidence type="ECO:0000256" key="1">
    <source>
        <dbReference type="SAM" id="MobiDB-lite"/>
    </source>
</evidence>
<feature type="region of interest" description="Disordered" evidence="1">
    <location>
        <begin position="275"/>
        <end position="295"/>
    </location>
</feature>
<reference evidence="3" key="1">
    <citation type="submission" date="2021-02" db="EMBL/GenBank/DDBJ databases">
        <authorList>
            <person name="Vanwijnsberghe S."/>
        </authorList>
    </citation>
    <scope>NUCLEOTIDE SEQUENCE</scope>
    <source>
        <strain evidence="3">R-70211</strain>
    </source>
</reference>
<dbReference type="PANTHER" id="PTHR40269">
    <property type="entry name" value="OUTER MEMBRANE PROTEIN-RELATED"/>
    <property type="match status" value="1"/>
</dbReference>
<dbReference type="InterPro" id="IPR021728">
    <property type="entry name" value="DUF3300"/>
</dbReference>
<feature type="compositionally biased region" description="Basic and acidic residues" evidence="1">
    <location>
        <begin position="275"/>
        <end position="284"/>
    </location>
</feature>
<dbReference type="EMBL" id="CAJNAS010000026">
    <property type="protein sequence ID" value="CAE6955743.1"/>
    <property type="molecule type" value="Genomic_DNA"/>
</dbReference>
<protein>
    <recommendedName>
        <fullName evidence="5">DUF3300 domain-containing protein</fullName>
    </recommendedName>
</protein>
<keyword evidence="4" id="KW-1185">Reference proteome</keyword>
<keyword evidence="2" id="KW-0732">Signal</keyword>
<feature type="region of interest" description="Disordered" evidence="1">
    <location>
        <begin position="355"/>
        <end position="449"/>
    </location>
</feature>
<evidence type="ECO:0000256" key="2">
    <source>
        <dbReference type="SAM" id="SignalP"/>
    </source>
</evidence>
<feature type="compositionally biased region" description="Basic and acidic residues" evidence="1">
    <location>
        <begin position="440"/>
        <end position="449"/>
    </location>
</feature>
<proteinExistence type="predicted"/>
<evidence type="ECO:0008006" key="5">
    <source>
        <dbReference type="Google" id="ProtNLM"/>
    </source>
</evidence>
<feature type="chain" id="PRO_5040293908" description="DUF3300 domain-containing protein" evidence="2">
    <location>
        <begin position="37"/>
        <end position="449"/>
    </location>
</feature>
<dbReference type="AlphaFoldDB" id="A0A9N8N577"/>
<gene>
    <name evidence="3" type="ORF">R70211_06556</name>
</gene>
<dbReference type="RefSeq" id="WP_236078744.1">
    <property type="nucleotide sequence ID" value="NZ_CAJNAY010000024.1"/>
</dbReference>
<name>A0A9N8N577_9BURK</name>
<dbReference type="PANTHER" id="PTHR40269:SF1">
    <property type="entry name" value="OUTER MEMBRANE PROTEIN"/>
    <property type="match status" value="1"/>
</dbReference>
<dbReference type="Proteomes" id="UP000675121">
    <property type="component" value="Unassembled WGS sequence"/>
</dbReference>
<evidence type="ECO:0000313" key="4">
    <source>
        <dbReference type="Proteomes" id="UP000675121"/>
    </source>
</evidence>
<organism evidence="3 4">
    <name type="scientific">Paraburkholderia domus</name>
    <dbReference type="NCBI Taxonomy" id="2793075"/>
    <lineage>
        <taxon>Bacteria</taxon>
        <taxon>Pseudomonadati</taxon>
        <taxon>Pseudomonadota</taxon>
        <taxon>Betaproteobacteria</taxon>
        <taxon>Burkholderiales</taxon>
        <taxon>Burkholderiaceae</taxon>
        <taxon>Paraburkholderia</taxon>
    </lineage>
</organism>
<evidence type="ECO:0000313" key="3">
    <source>
        <dbReference type="EMBL" id="CAE6955743.1"/>
    </source>
</evidence>
<dbReference type="Pfam" id="PF11737">
    <property type="entry name" value="DUF3300"/>
    <property type="match status" value="1"/>
</dbReference>
<accession>A0A9N8N577</accession>